<dbReference type="Gene3D" id="1.10.287.130">
    <property type="match status" value="1"/>
</dbReference>
<dbReference type="RefSeq" id="WP_003999486.1">
    <property type="nucleotide sequence ID" value="NZ_AMLP01000124.1"/>
</dbReference>
<keyword evidence="5" id="KW-0808">Transferase</keyword>
<evidence type="ECO:0000256" key="13">
    <source>
        <dbReference type="SAM" id="Phobius"/>
    </source>
</evidence>
<evidence type="ECO:0000256" key="9">
    <source>
        <dbReference type="ARBA" id="ARBA00023012"/>
    </source>
</evidence>
<evidence type="ECO:0000256" key="7">
    <source>
        <dbReference type="ARBA" id="ARBA00022777"/>
    </source>
</evidence>
<feature type="compositionally biased region" description="Low complexity" evidence="12">
    <location>
        <begin position="34"/>
        <end position="44"/>
    </location>
</feature>
<dbReference type="CDD" id="cd00082">
    <property type="entry name" value="HisKA"/>
    <property type="match status" value="1"/>
</dbReference>
<dbReference type="SMART" id="SM00388">
    <property type="entry name" value="HisKA"/>
    <property type="match status" value="1"/>
</dbReference>
<feature type="compositionally biased region" description="Gly residues" evidence="12">
    <location>
        <begin position="45"/>
        <end position="55"/>
    </location>
</feature>
<evidence type="ECO:0000256" key="6">
    <source>
        <dbReference type="ARBA" id="ARBA00022692"/>
    </source>
</evidence>
<proteinExistence type="predicted"/>
<dbReference type="PANTHER" id="PTHR45436">
    <property type="entry name" value="SENSOR HISTIDINE KINASE YKOH"/>
    <property type="match status" value="1"/>
</dbReference>
<feature type="coiled-coil region" evidence="11">
    <location>
        <begin position="297"/>
        <end position="327"/>
    </location>
</feature>
<dbReference type="InterPro" id="IPR036097">
    <property type="entry name" value="HisK_dim/P_sf"/>
</dbReference>
<dbReference type="SMART" id="SM00387">
    <property type="entry name" value="HATPase_c"/>
    <property type="match status" value="1"/>
</dbReference>
<evidence type="ECO:0000256" key="4">
    <source>
        <dbReference type="ARBA" id="ARBA00022553"/>
    </source>
</evidence>
<dbReference type="FunFam" id="1.10.287.130:FF:000010">
    <property type="entry name" value="Two-component sensor histidine kinase"/>
    <property type="match status" value="1"/>
</dbReference>
<dbReference type="CDD" id="cd00075">
    <property type="entry name" value="HATPase"/>
    <property type="match status" value="1"/>
</dbReference>
<dbReference type="PATRIC" id="fig|1160705.3.peg.4106"/>
<dbReference type="Gene3D" id="3.30.565.10">
    <property type="entry name" value="Histidine kinase-like ATPase, C-terminal domain"/>
    <property type="match status" value="1"/>
</dbReference>
<dbReference type="InterPro" id="IPR003594">
    <property type="entry name" value="HATPase_dom"/>
</dbReference>
<dbReference type="Proteomes" id="UP000011205">
    <property type="component" value="Unassembled WGS sequence"/>
</dbReference>
<dbReference type="InterPro" id="IPR036890">
    <property type="entry name" value="HATPase_C_sf"/>
</dbReference>
<evidence type="ECO:0000256" key="12">
    <source>
        <dbReference type="SAM" id="MobiDB-lite"/>
    </source>
</evidence>
<keyword evidence="11" id="KW-0175">Coiled coil</keyword>
<dbReference type="SMART" id="SM00304">
    <property type="entry name" value="HAMP"/>
    <property type="match status" value="1"/>
</dbReference>
<dbReference type="EMBL" id="AMLP01000124">
    <property type="protein sequence ID" value="ELS54968.1"/>
    <property type="molecule type" value="Genomic_DNA"/>
</dbReference>
<dbReference type="Pfam" id="PF00672">
    <property type="entry name" value="HAMP"/>
    <property type="match status" value="1"/>
</dbReference>
<dbReference type="InterPro" id="IPR050428">
    <property type="entry name" value="TCS_sensor_his_kinase"/>
</dbReference>
<organism evidence="16 17">
    <name type="scientific">Streptomyces viridochromogenes Tue57</name>
    <dbReference type="NCBI Taxonomy" id="1160705"/>
    <lineage>
        <taxon>Bacteria</taxon>
        <taxon>Bacillati</taxon>
        <taxon>Actinomycetota</taxon>
        <taxon>Actinomycetes</taxon>
        <taxon>Kitasatosporales</taxon>
        <taxon>Streptomycetaceae</taxon>
        <taxon>Streptomyces</taxon>
    </lineage>
</organism>
<dbReference type="CDD" id="cd06225">
    <property type="entry name" value="HAMP"/>
    <property type="match status" value="1"/>
</dbReference>
<feature type="region of interest" description="Disordered" evidence="12">
    <location>
        <begin position="1"/>
        <end position="65"/>
    </location>
</feature>
<dbReference type="GO" id="GO:0005886">
    <property type="term" value="C:plasma membrane"/>
    <property type="evidence" value="ECO:0007669"/>
    <property type="project" value="UniProtKB-SubCell"/>
</dbReference>
<evidence type="ECO:0000256" key="11">
    <source>
        <dbReference type="SAM" id="Coils"/>
    </source>
</evidence>
<dbReference type="SUPFAM" id="SSF55874">
    <property type="entry name" value="ATPase domain of HSP90 chaperone/DNA topoisomerase II/histidine kinase"/>
    <property type="match status" value="1"/>
</dbReference>
<name>L8PFX0_STRVR</name>
<evidence type="ECO:0000313" key="17">
    <source>
        <dbReference type="Proteomes" id="UP000011205"/>
    </source>
</evidence>
<gene>
    <name evidence="16" type="ORF">STVIR_4149</name>
</gene>
<evidence type="ECO:0000256" key="1">
    <source>
        <dbReference type="ARBA" id="ARBA00000085"/>
    </source>
</evidence>
<evidence type="ECO:0000256" key="3">
    <source>
        <dbReference type="ARBA" id="ARBA00012438"/>
    </source>
</evidence>
<dbReference type="AlphaFoldDB" id="L8PFX0"/>
<feature type="transmembrane region" description="Helical" evidence="13">
    <location>
        <begin position="75"/>
        <end position="95"/>
    </location>
</feature>
<feature type="domain" description="Histidine kinase" evidence="14">
    <location>
        <begin position="327"/>
        <end position="542"/>
    </location>
</feature>
<dbReference type="PANTHER" id="PTHR45436:SF5">
    <property type="entry name" value="SENSOR HISTIDINE KINASE TRCS"/>
    <property type="match status" value="1"/>
</dbReference>
<sequence>MTTGSGAGPGPDRGSGPGSGSGSGPDRGSGSDRGPGLALAPGSGPDRGPGSGPDRGSGPDPGRSRIRAFGLRTRLLLAFLLVAAVSAGTTAALTYREARTAMLQTAQDTAVTSFRDQVQQTAFGLPLQGGEDLEAVLRDIARRGKPHPWVVFAEYGSIRASSGENPVSTVITPELRRAARANPHGSFERVVKDGVPYLTIAMPMVFKTSPDSVLPSGLVLYAVMRMTDEQVNVDALLMAARDGALPGLAVALIPGLFAARSVLRPVRELRRAARSMGSGRLDTRIPVRGSDELADLARTFNESAAQLERSVRELREAEERARRFASDVSHELRTPLAGMLAVTEVLDEDADHLDADTARAVRLVSAETGKLAVLVEDLMEISRFDARAAELNTDEVDVAEAIRKTLHNRNWTDDRIRTELPDGIRARLDPRRFDIVIANLVGNALRHGSAPVTVSLRTETRSPSPPVLITEVRDTGPGIRPESLPHIFDRFYKADAARTRSAGSGLGLAITLENVKLHGGTIRAGNPPGGGAVFTVEIPLHAEGAGG</sequence>
<keyword evidence="6 13" id="KW-0812">Transmembrane</keyword>
<comment type="catalytic activity">
    <reaction evidence="1">
        <text>ATP + protein L-histidine = ADP + protein N-phospho-L-histidine.</text>
        <dbReference type="EC" id="2.7.13.3"/>
    </reaction>
</comment>
<evidence type="ECO:0000259" key="15">
    <source>
        <dbReference type="PROSITE" id="PS50885"/>
    </source>
</evidence>
<evidence type="ECO:0000313" key="16">
    <source>
        <dbReference type="EMBL" id="ELS54968.1"/>
    </source>
</evidence>
<dbReference type="SUPFAM" id="SSF47384">
    <property type="entry name" value="Homodimeric domain of signal transducing histidine kinase"/>
    <property type="match status" value="1"/>
</dbReference>
<evidence type="ECO:0000256" key="8">
    <source>
        <dbReference type="ARBA" id="ARBA00022989"/>
    </source>
</evidence>
<dbReference type="InterPro" id="IPR003660">
    <property type="entry name" value="HAMP_dom"/>
</dbReference>
<keyword evidence="8 13" id="KW-1133">Transmembrane helix</keyword>
<keyword evidence="10 13" id="KW-0472">Membrane</keyword>
<keyword evidence="9" id="KW-0902">Two-component regulatory system</keyword>
<feature type="domain" description="HAMP" evidence="15">
    <location>
        <begin position="260"/>
        <end position="312"/>
    </location>
</feature>
<dbReference type="PROSITE" id="PS50885">
    <property type="entry name" value="HAMP"/>
    <property type="match status" value="1"/>
</dbReference>
<evidence type="ECO:0000256" key="5">
    <source>
        <dbReference type="ARBA" id="ARBA00022679"/>
    </source>
</evidence>
<comment type="subcellular location">
    <subcellularLocation>
        <location evidence="2">Cell membrane</location>
    </subcellularLocation>
</comment>
<dbReference type="Pfam" id="PF00512">
    <property type="entry name" value="HisKA"/>
    <property type="match status" value="1"/>
</dbReference>
<evidence type="ECO:0000259" key="14">
    <source>
        <dbReference type="PROSITE" id="PS50109"/>
    </source>
</evidence>
<evidence type="ECO:0000256" key="10">
    <source>
        <dbReference type="ARBA" id="ARBA00023136"/>
    </source>
</evidence>
<comment type="caution">
    <text evidence="16">The sequence shown here is derived from an EMBL/GenBank/DDBJ whole genome shotgun (WGS) entry which is preliminary data.</text>
</comment>
<feature type="compositionally biased region" description="Gly residues" evidence="12">
    <location>
        <begin position="1"/>
        <end position="33"/>
    </location>
</feature>
<accession>L8PFX0</accession>
<dbReference type="SUPFAM" id="SSF158472">
    <property type="entry name" value="HAMP domain-like"/>
    <property type="match status" value="1"/>
</dbReference>
<dbReference type="PROSITE" id="PS50109">
    <property type="entry name" value="HIS_KIN"/>
    <property type="match status" value="1"/>
</dbReference>
<evidence type="ECO:0000256" key="2">
    <source>
        <dbReference type="ARBA" id="ARBA00004236"/>
    </source>
</evidence>
<keyword evidence="4" id="KW-0597">Phosphoprotein</keyword>
<dbReference type="InterPro" id="IPR003661">
    <property type="entry name" value="HisK_dim/P_dom"/>
</dbReference>
<dbReference type="Gene3D" id="6.10.340.10">
    <property type="match status" value="1"/>
</dbReference>
<dbReference type="GO" id="GO:0000155">
    <property type="term" value="F:phosphorelay sensor kinase activity"/>
    <property type="evidence" value="ECO:0007669"/>
    <property type="project" value="InterPro"/>
</dbReference>
<reference evidence="16 17" key="1">
    <citation type="journal article" date="2013" name="Genome Announc.">
        <title>Draft Genome Sequence of Streptomyces viridochromogenes Strain Tu57, Producer of Avilamycin.</title>
        <authorList>
            <person name="Gruning B.A."/>
            <person name="Erxleben A."/>
            <person name="Hahnlein A."/>
            <person name="Gunther S."/>
        </authorList>
    </citation>
    <scope>NUCLEOTIDE SEQUENCE [LARGE SCALE GENOMIC DNA]</scope>
    <source>
        <strain evidence="16 17">Tue57</strain>
    </source>
</reference>
<dbReference type="Pfam" id="PF02518">
    <property type="entry name" value="HATPase_c"/>
    <property type="match status" value="1"/>
</dbReference>
<dbReference type="PRINTS" id="PR00344">
    <property type="entry name" value="BCTRLSENSOR"/>
</dbReference>
<dbReference type="InterPro" id="IPR005467">
    <property type="entry name" value="His_kinase_dom"/>
</dbReference>
<dbReference type="EC" id="2.7.13.3" evidence="3"/>
<keyword evidence="7 16" id="KW-0418">Kinase</keyword>
<dbReference type="InterPro" id="IPR004358">
    <property type="entry name" value="Sig_transdc_His_kin-like_C"/>
</dbReference>
<protein>
    <recommendedName>
        <fullName evidence="3">histidine kinase</fullName>
        <ecNumber evidence="3">2.7.13.3</ecNumber>
    </recommendedName>
</protein>